<dbReference type="EMBL" id="CP015285">
    <property type="protein sequence ID" value="ANC92219.1"/>
    <property type="molecule type" value="Genomic_DNA"/>
</dbReference>
<gene>
    <name evidence="2" type="ORF">A6A40_10075</name>
</gene>
<keyword evidence="3" id="KW-1185">Reference proteome</keyword>
<dbReference type="STRING" id="1226968.A6A40_10075"/>
<dbReference type="CDD" id="cd01745">
    <property type="entry name" value="GATase1_2"/>
    <property type="match status" value="1"/>
</dbReference>
<reference evidence="2 3" key="1">
    <citation type="journal article" date="2013" name="Int. J. Syst. Evol. Microbiol.">
        <title>Azospirillum humicireducens sp. nov., a nitrogen-fixing bacterium isolated from a microbial fuel cell.</title>
        <authorList>
            <person name="Zhou S."/>
            <person name="Han L."/>
            <person name="Wang Y."/>
            <person name="Yang G."/>
            <person name="Zhuang L."/>
            <person name="Hu P."/>
        </authorList>
    </citation>
    <scope>NUCLEOTIDE SEQUENCE [LARGE SCALE GENOMIC DNA]</scope>
    <source>
        <strain evidence="2 3">SgZ-5</strain>
    </source>
</reference>
<dbReference type="GO" id="GO:0005829">
    <property type="term" value="C:cytosol"/>
    <property type="evidence" value="ECO:0007669"/>
    <property type="project" value="TreeGrafter"/>
</dbReference>
<dbReference type="Gene3D" id="3.40.50.880">
    <property type="match status" value="1"/>
</dbReference>
<keyword evidence="2" id="KW-0378">Hydrolase</keyword>
<dbReference type="PROSITE" id="PS51273">
    <property type="entry name" value="GATASE_TYPE_1"/>
    <property type="match status" value="1"/>
</dbReference>
<dbReference type="PANTHER" id="PTHR43235">
    <property type="entry name" value="GLUTAMINE AMIDOTRANSFERASE PB2B2.05-RELATED"/>
    <property type="match status" value="1"/>
</dbReference>
<dbReference type="Pfam" id="PF07722">
    <property type="entry name" value="Peptidase_C26"/>
    <property type="match status" value="1"/>
</dbReference>
<dbReference type="InterPro" id="IPR044668">
    <property type="entry name" value="PuuD-like"/>
</dbReference>
<proteinExistence type="predicted"/>
<accession>A0A160JGU6</accession>
<evidence type="ECO:0000313" key="2">
    <source>
        <dbReference type="EMBL" id="ANC92219.1"/>
    </source>
</evidence>
<sequence length="258" mass="28106">MAAIIGRPRPLVGITASVHGSRIAAMANRLALWRAGAASVRITAEAPFPIDRLDALVVGGGDDIDAALYGESARPHIRIDPERDRLEMRALDCAARLDLPVLGICRGSQMINVHRGGSLHIDIHEVYEEAPHMRTVLPRKRIRIEPDSRLYRILGIAECRVNALHHQSVDHVGDGLRVVARERAGIVQGIEAPDEPFMIGVQWHPEYLVTDSRQQGLFRRLVATAMGIAPLDDIAGTAQPGAGRTEARPARRSARAPG</sequence>
<dbReference type="SUPFAM" id="SSF52317">
    <property type="entry name" value="Class I glutamine amidotransferase-like"/>
    <property type="match status" value="1"/>
</dbReference>
<dbReference type="GO" id="GO:0033969">
    <property type="term" value="F:gamma-glutamyl-gamma-aminobutyrate hydrolase activity"/>
    <property type="evidence" value="ECO:0007669"/>
    <property type="project" value="TreeGrafter"/>
</dbReference>
<dbReference type="PANTHER" id="PTHR43235:SF1">
    <property type="entry name" value="GLUTAMINE AMIDOTRANSFERASE PB2B2.05-RELATED"/>
    <property type="match status" value="1"/>
</dbReference>
<dbReference type="InterPro" id="IPR011697">
    <property type="entry name" value="Peptidase_C26"/>
</dbReference>
<dbReference type="GO" id="GO:0006598">
    <property type="term" value="P:polyamine catabolic process"/>
    <property type="evidence" value="ECO:0007669"/>
    <property type="project" value="TreeGrafter"/>
</dbReference>
<protein>
    <submittedName>
        <fullName evidence="2">Gamma-glutamyl-gamma-aminobutyrate hydrolase family protein</fullName>
    </submittedName>
</protein>
<evidence type="ECO:0000256" key="1">
    <source>
        <dbReference type="SAM" id="MobiDB-lite"/>
    </source>
</evidence>
<dbReference type="OrthoDB" id="9813383at2"/>
<feature type="region of interest" description="Disordered" evidence="1">
    <location>
        <begin position="233"/>
        <end position="258"/>
    </location>
</feature>
<dbReference type="AlphaFoldDB" id="A0A160JGU6"/>
<dbReference type="InterPro" id="IPR029062">
    <property type="entry name" value="Class_I_gatase-like"/>
</dbReference>
<name>A0A160JGU6_9PROT</name>
<dbReference type="KEGG" id="ahu:A6A40_10075"/>
<evidence type="ECO:0000313" key="3">
    <source>
        <dbReference type="Proteomes" id="UP000077405"/>
    </source>
</evidence>
<organism evidence="2 3">
    <name type="scientific">Azospirillum humicireducens</name>
    <dbReference type="NCBI Taxonomy" id="1226968"/>
    <lineage>
        <taxon>Bacteria</taxon>
        <taxon>Pseudomonadati</taxon>
        <taxon>Pseudomonadota</taxon>
        <taxon>Alphaproteobacteria</taxon>
        <taxon>Rhodospirillales</taxon>
        <taxon>Azospirillaceae</taxon>
        <taxon>Azospirillum</taxon>
    </lineage>
</organism>
<dbReference type="RefSeq" id="WP_063635285.1">
    <property type="nucleotide sequence ID" value="NZ_CP015285.1"/>
</dbReference>
<dbReference type="Proteomes" id="UP000077405">
    <property type="component" value="Chromosome"/>
</dbReference>